<evidence type="ECO:0000256" key="1">
    <source>
        <dbReference type="SAM" id="MobiDB-lite"/>
    </source>
</evidence>
<reference evidence="2" key="1">
    <citation type="journal article" date="2020" name="Stud. Mycol.">
        <title>101 Dothideomycetes genomes: a test case for predicting lifestyles and emergence of pathogens.</title>
        <authorList>
            <person name="Haridas S."/>
            <person name="Albert R."/>
            <person name="Binder M."/>
            <person name="Bloem J."/>
            <person name="Labutti K."/>
            <person name="Salamov A."/>
            <person name="Andreopoulos B."/>
            <person name="Baker S."/>
            <person name="Barry K."/>
            <person name="Bills G."/>
            <person name="Bluhm B."/>
            <person name="Cannon C."/>
            <person name="Castanera R."/>
            <person name="Culley D."/>
            <person name="Daum C."/>
            <person name="Ezra D."/>
            <person name="Gonzalez J."/>
            <person name="Henrissat B."/>
            <person name="Kuo A."/>
            <person name="Liang C."/>
            <person name="Lipzen A."/>
            <person name="Lutzoni F."/>
            <person name="Magnuson J."/>
            <person name="Mondo S."/>
            <person name="Nolan M."/>
            <person name="Ohm R."/>
            <person name="Pangilinan J."/>
            <person name="Park H.-J."/>
            <person name="Ramirez L."/>
            <person name="Alfaro M."/>
            <person name="Sun H."/>
            <person name="Tritt A."/>
            <person name="Yoshinaga Y."/>
            <person name="Zwiers L.-H."/>
            <person name="Turgeon B."/>
            <person name="Goodwin S."/>
            <person name="Spatafora J."/>
            <person name="Crous P."/>
            <person name="Grigoriev I."/>
        </authorList>
    </citation>
    <scope>NUCLEOTIDE SEQUENCE</scope>
    <source>
        <strain evidence="2">CBS 260.36</strain>
    </source>
</reference>
<organism evidence="2 3">
    <name type="scientific">Myriangium duriaei CBS 260.36</name>
    <dbReference type="NCBI Taxonomy" id="1168546"/>
    <lineage>
        <taxon>Eukaryota</taxon>
        <taxon>Fungi</taxon>
        <taxon>Dikarya</taxon>
        <taxon>Ascomycota</taxon>
        <taxon>Pezizomycotina</taxon>
        <taxon>Dothideomycetes</taxon>
        <taxon>Dothideomycetidae</taxon>
        <taxon>Myriangiales</taxon>
        <taxon>Myriangiaceae</taxon>
        <taxon>Myriangium</taxon>
    </lineage>
</organism>
<protein>
    <submittedName>
        <fullName evidence="2">Uncharacterized protein</fullName>
    </submittedName>
</protein>
<evidence type="ECO:0000313" key="3">
    <source>
        <dbReference type="Proteomes" id="UP000799439"/>
    </source>
</evidence>
<gene>
    <name evidence="2" type="ORF">K461DRAFT_282270</name>
</gene>
<sequence length="126" mass="13291">MWESGVRNNGRQLAWGAPPVRPPHARARLASGGGLSGGSYGQRPQLEPLFDSGVRTARPFLFGNSRGSVSGFGTTWTQSSFGGGLFGNTLSQNGAVFGHGTGDSYIDGLFEEQPRFLDGLIDLVSC</sequence>
<comment type="caution">
    <text evidence="2">The sequence shown here is derived from an EMBL/GenBank/DDBJ whole genome shotgun (WGS) entry which is preliminary data.</text>
</comment>
<feature type="region of interest" description="Disordered" evidence="1">
    <location>
        <begin position="1"/>
        <end position="47"/>
    </location>
</feature>
<dbReference type="EMBL" id="ML996092">
    <property type="protein sequence ID" value="KAF2148810.1"/>
    <property type="molecule type" value="Genomic_DNA"/>
</dbReference>
<keyword evidence="3" id="KW-1185">Reference proteome</keyword>
<feature type="compositionally biased region" description="Gly residues" evidence="1">
    <location>
        <begin position="31"/>
        <end position="40"/>
    </location>
</feature>
<dbReference type="Proteomes" id="UP000799439">
    <property type="component" value="Unassembled WGS sequence"/>
</dbReference>
<feature type="compositionally biased region" description="Polar residues" evidence="1">
    <location>
        <begin position="1"/>
        <end position="11"/>
    </location>
</feature>
<dbReference type="AlphaFoldDB" id="A0A9P4IW39"/>
<evidence type="ECO:0000313" key="2">
    <source>
        <dbReference type="EMBL" id="KAF2148810.1"/>
    </source>
</evidence>
<accession>A0A9P4IW39</accession>
<proteinExistence type="predicted"/>
<name>A0A9P4IW39_9PEZI</name>